<evidence type="ECO:0000313" key="2">
    <source>
        <dbReference type="EMBL" id="OVA12018.1"/>
    </source>
</evidence>
<name>A0A200QNF7_MACCD</name>
<evidence type="ECO:0000313" key="3">
    <source>
        <dbReference type="Proteomes" id="UP000195402"/>
    </source>
</evidence>
<gene>
    <name evidence="2" type="ORF">BVC80_1483g6</name>
</gene>
<comment type="caution">
    <text evidence="2">The sequence shown here is derived from an EMBL/GenBank/DDBJ whole genome shotgun (WGS) entry which is preliminary data.</text>
</comment>
<accession>A0A200QNF7</accession>
<dbReference type="Proteomes" id="UP000195402">
    <property type="component" value="Unassembled WGS sequence"/>
</dbReference>
<feature type="region of interest" description="Disordered" evidence="1">
    <location>
        <begin position="84"/>
        <end position="109"/>
    </location>
</feature>
<feature type="compositionally biased region" description="Basic and acidic residues" evidence="1">
    <location>
        <begin position="329"/>
        <end position="344"/>
    </location>
</feature>
<dbReference type="OMA" id="KMHERSS"/>
<reference evidence="2 3" key="1">
    <citation type="journal article" date="2017" name="Mol. Plant">
        <title>The Genome of Medicinal Plant Macleaya cordata Provides New Insights into Benzylisoquinoline Alkaloids Metabolism.</title>
        <authorList>
            <person name="Liu X."/>
            <person name="Liu Y."/>
            <person name="Huang P."/>
            <person name="Ma Y."/>
            <person name="Qing Z."/>
            <person name="Tang Q."/>
            <person name="Cao H."/>
            <person name="Cheng P."/>
            <person name="Zheng Y."/>
            <person name="Yuan Z."/>
            <person name="Zhou Y."/>
            <person name="Liu J."/>
            <person name="Tang Z."/>
            <person name="Zhuo Y."/>
            <person name="Zhang Y."/>
            <person name="Yu L."/>
            <person name="Huang J."/>
            <person name="Yang P."/>
            <person name="Peng Q."/>
            <person name="Zhang J."/>
            <person name="Jiang W."/>
            <person name="Zhang Z."/>
            <person name="Lin K."/>
            <person name="Ro D.K."/>
            <person name="Chen X."/>
            <person name="Xiong X."/>
            <person name="Shang Y."/>
            <person name="Huang S."/>
            <person name="Zeng J."/>
        </authorList>
    </citation>
    <scope>NUCLEOTIDE SEQUENCE [LARGE SCALE GENOMIC DNA]</scope>
    <source>
        <strain evidence="3">cv. BLH2017</strain>
        <tissue evidence="2">Root</tissue>
    </source>
</reference>
<feature type="compositionally biased region" description="Gly residues" evidence="1">
    <location>
        <begin position="361"/>
        <end position="385"/>
    </location>
</feature>
<feature type="region of interest" description="Disordered" evidence="1">
    <location>
        <begin position="294"/>
        <end position="438"/>
    </location>
</feature>
<proteinExistence type="predicted"/>
<sequence>MAAAEMGTDGPVLSLMNKRLRALKKKHNRIIQMEEALSQGKPLNKEQEEVLRSKPAVLALIDEYEKLRQPLSTALQEEILLSHQQNQLSSPPPPAEEDSTTKPSPNPNEEEAIVEDLLNLLYFGSLFDVKPQSDFTSTMLTRTHERGCCLTYDYVTDDATDLLVEKDLDLISSLGGLVISRPVHSGVSHKNALRSCLQHAKLWLANSDQPIEPGTSVTYAGLRERLNKILASDYFTTTPEMKAPVEVAAAAGKYAPCQVPVFGSSEPSSVPVQIEDAFPHYQQKDEETTNFQGQETDADQSYPVEEQHPEDESEMLNPTEAVSVQQDQQKPEAEMDEQSLRDVESQEQQYIPRRSYQNQRGGSGGRRGYPNGRGGRSSRGGGGYQNGRSQYYDQPGNYYPRNYHNARGRSGRGGGYPSNNHGSAAHGGGHAPTDALGLGGGWKNKGYVLLKCTLPEVGDPH</sequence>
<dbReference type="EMBL" id="MVGT01001431">
    <property type="protein sequence ID" value="OVA12018.1"/>
    <property type="molecule type" value="Genomic_DNA"/>
</dbReference>
<dbReference type="STRING" id="56857.A0A200QNF7"/>
<evidence type="ECO:0000256" key="1">
    <source>
        <dbReference type="SAM" id="MobiDB-lite"/>
    </source>
</evidence>
<dbReference type="FunCoup" id="A0A200QNF7">
    <property type="interactions" value="869"/>
</dbReference>
<dbReference type="AlphaFoldDB" id="A0A200QNF7"/>
<evidence type="ECO:0008006" key="4">
    <source>
        <dbReference type="Google" id="ProtNLM"/>
    </source>
</evidence>
<keyword evidence="3" id="KW-1185">Reference proteome</keyword>
<organism evidence="2 3">
    <name type="scientific">Macleaya cordata</name>
    <name type="common">Five-seeded plume-poppy</name>
    <name type="synonym">Bocconia cordata</name>
    <dbReference type="NCBI Taxonomy" id="56857"/>
    <lineage>
        <taxon>Eukaryota</taxon>
        <taxon>Viridiplantae</taxon>
        <taxon>Streptophyta</taxon>
        <taxon>Embryophyta</taxon>
        <taxon>Tracheophyta</taxon>
        <taxon>Spermatophyta</taxon>
        <taxon>Magnoliopsida</taxon>
        <taxon>Ranunculales</taxon>
        <taxon>Papaveraceae</taxon>
        <taxon>Papaveroideae</taxon>
        <taxon>Macleaya</taxon>
    </lineage>
</organism>
<dbReference type="OrthoDB" id="69150at2759"/>
<dbReference type="InParanoid" id="A0A200QNF7"/>
<dbReference type="PANTHER" id="PTHR37736:SF1">
    <property type="entry name" value="GLYCINE-RICH PROTEIN"/>
    <property type="match status" value="1"/>
</dbReference>
<protein>
    <recommendedName>
        <fullName evidence="4">Caprin-1 dimerization domain-containing protein</fullName>
    </recommendedName>
</protein>
<dbReference type="PANTHER" id="PTHR37736">
    <property type="entry name" value="GLYCINE-RICH PROTEIN"/>
    <property type="match status" value="1"/>
</dbReference>